<dbReference type="EMBL" id="DSUH01000299">
    <property type="protein sequence ID" value="HGU33755.1"/>
    <property type="molecule type" value="Genomic_DNA"/>
</dbReference>
<name>A0A7C4W097_9BACT</name>
<dbReference type="Pfam" id="PF01925">
    <property type="entry name" value="TauE"/>
    <property type="match status" value="1"/>
</dbReference>
<feature type="transmembrane region" description="Helical" evidence="5">
    <location>
        <begin position="327"/>
        <end position="346"/>
    </location>
</feature>
<evidence type="ECO:0000313" key="6">
    <source>
        <dbReference type="EMBL" id="HGU33755.1"/>
    </source>
</evidence>
<accession>A0A7C4W097</accession>
<keyword evidence="5" id="KW-1003">Cell membrane</keyword>
<reference evidence="6" key="1">
    <citation type="journal article" date="2020" name="mSystems">
        <title>Genome- and Community-Level Interaction Insights into Carbon Utilization and Element Cycling Functions of Hydrothermarchaeota in Hydrothermal Sediment.</title>
        <authorList>
            <person name="Zhou Z."/>
            <person name="Liu Y."/>
            <person name="Xu W."/>
            <person name="Pan J."/>
            <person name="Luo Z.H."/>
            <person name="Li M."/>
        </authorList>
    </citation>
    <scope>NUCLEOTIDE SEQUENCE [LARGE SCALE GENOMIC DNA]</scope>
    <source>
        <strain evidence="6">SpSt-477</strain>
    </source>
</reference>
<comment type="similarity">
    <text evidence="5">Belongs to the 4-toluene sulfonate uptake permease (TSUP) (TC 2.A.102) family.</text>
</comment>
<dbReference type="PANTHER" id="PTHR43701">
    <property type="entry name" value="MEMBRANE TRANSPORTER PROTEIN MJ0441-RELATED"/>
    <property type="match status" value="1"/>
</dbReference>
<gene>
    <name evidence="6" type="ORF">ENS29_13010</name>
</gene>
<comment type="subcellular location">
    <subcellularLocation>
        <location evidence="5">Cell membrane</location>
        <topology evidence="5">Multi-pass membrane protein</topology>
    </subcellularLocation>
    <subcellularLocation>
        <location evidence="1">Membrane</location>
        <topology evidence="1">Multi-pass membrane protein</topology>
    </subcellularLocation>
</comment>
<keyword evidence="2 5" id="KW-0812">Transmembrane</keyword>
<dbReference type="InterPro" id="IPR002781">
    <property type="entry name" value="TM_pro_TauE-like"/>
</dbReference>
<feature type="transmembrane region" description="Helical" evidence="5">
    <location>
        <begin position="358"/>
        <end position="376"/>
    </location>
</feature>
<evidence type="ECO:0000256" key="3">
    <source>
        <dbReference type="ARBA" id="ARBA00022989"/>
    </source>
</evidence>
<evidence type="ECO:0000256" key="1">
    <source>
        <dbReference type="ARBA" id="ARBA00004141"/>
    </source>
</evidence>
<sequence length="388" mass="40890">MTQTTKSFIVLGILAALLLTPLILPDTAFADKLTDAIAKTPVGTGKGQIDPKAAPGYLGIPGGPNVNFIVAFLWAVWVGWIFSTVGAFGGIMAGVGHISVFGLGTYAATFKDTSPVLNKVITDSIRVSNQFLVGMSALISSINYYKMGRLVVPLGIALAIGSMGGSYLVPLLTAGKVSFKAYQGYFGLFVLLLGCWMLYETTPAGAAKKKAAKAAADAFEKVMKEKKAGANVDTRELGVKIVEFSASRVRFTFYGVEFHFNPLFPVIGGFVIAAVASFIGVGGGFLLVPFLTSVSGLPMYLSAGTSAFAVLIGMITSIFSYIQQGTIVHWSLIGLEMAGIVAGSILGPYTSKYLPDKALKILFIVLAFVTGIDYFMKGFFGVKLLPGG</sequence>
<organism evidence="6">
    <name type="scientific">Desulfatirhabdium butyrativorans</name>
    <dbReference type="NCBI Taxonomy" id="340467"/>
    <lineage>
        <taxon>Bacteria</taxon>
        <taxon>Pseudomonadati</taxon>
        <taxon>Thermodesulfobacteriota</taxon>
        <taxon>Desulfobacteria</taxon>
        <taxon>Desulfobacterales</taxon>
        <taxon>Desulfatirhabdiaceae</taxon>
        <taxon>Desulfatirhabdium</taxon>
    </lineage>
</organism>
<evidence type="ECO:0000256" key="2">
    <source>
        <dbReference type="ARBA" id="ARBA00022692"/>
    </source>
</evidence>
<evidence type="ECO:0000256" key="4">
    <source>
        <dbReference type="ARBA" id="ARBA00023136"/>
    </source>
</evidence>
<feature type="transmembrane region" description="Helical" evidence="5">
    <location>
        <begin position="181"/>
        <end position="199"/>
    </location>
</feature>
<proteinExistence type="inferred from homology"/>
<feature type="transmembrane region" description="Helical" evidence="5">
    <location>
        <begin position="151"/>
        <end position="169"/>
    </location>
</feature>
<keyword evidence="3 5" id="KW-1133">Transmembrane helix</keyword>
<feature type="transmembrane region" description="Helical" evidence="5">
    <location>
        <begin position="300"/>
        <end position="321"/>
    </location>
</feature>
<keyword evidence="4 5" id="KW-0472">Membrane</keyword>
<protein>
    <recommendedName>
        <fullName evidence="5">Probable membrane transporter protein</fullName>
    </recommendedName>
</protein>
<dbReference type="AlphaFoldDB" id="A0A7C4W097"/>
<dbReference type="GO" id="GO:0005886">
    <property type="term" value="C:plasma membrane"/>
    <property type="evidence" value="ECO:0007669"/>
    <property type="project" value="UniProtKB-SubCell"/>
</dbReference>
<dbReference type="PANTHER" id="PTHR43701:SF2">
    <property type="entry name" value="MEMBRANE TRANSPORTER PROTEIN YJNA-RELATED"/>
    <property type="match status" value="1"/>
</dbReference>
<evidence type="ECO:0000256" key="5">
    <source>
        <dbReference type="RuleBase" id="RU363041"/>
    </source>
</evidence>
<dbReference type="InterPro" id="IPR051598">
    <property type="entry name" value="TSUP/Inactive_protease-like"/>
</dbReference>
<feature type="transmembrane region" description="Helical" evidence="5">
    <location>
        <begin position="263"/>
        <end position="288"/>
    </location>
</feature>
<comment type="caution">
    <text evidence="6">The sequence shown here is derived from an EMBL/GenBank/DDBJ whole genome shotgun (WGS) entry which is preliminary data.</text>
</comment>
<feature type="transmembrane region" description="Helical" evidence="5">
    <location>
        <begin position="74"/>
        <end position="106"/>
    </location>
</feature>